<dbReference type="GO" id="GO:0030170">
    <property type="term" value="F:pyridoxal phosphate binding"/>
    <property type="evidence" value="ECO:0007669"/>
    <property type="project" value="InterPro"/>
</dbReference>
<name>A0A9P1IH16_9PELO</name>
<dbReference type="Gene3D" id="3.90.1150.170">
    <property type="match status" value="1"/>
</dbReference>
<dbReference type="GO" id="GO:0004351">
    <property type="term" value="F:glutamate decarboxylase activity"/>
    <property type="evidence" value="ECO:0007669"/>
    <property type="project" value="TreeGrafter"/>
</dbReference>
<dbReference type="InterPro" id="IPR015424">
    <property type="entry name" value="PyrdxlP-dep_Trfase"/>
</dbReference>
<dbReference type="AlphaFoldDB" id="A0A9P1IH16"/>
<evidence type="ECO:0008006" key="11">
    <source>
        <dbReference type="Google" id="ProtNLM"/>
    </source>
</evidence>
<dbReference type="GO" id="GO:0009449">
    <property type="term" value="P:gamma-aminobutyric acid biosynthetic process"/>
    <property type="evidence" value="ECO:0007669"/>
    <property type="project" value="TreeGrafter"/>
</dbReference>
<dbReference type="Pfam" id="PF00282">
    <property type="entry name" value="Pyridoxal_deC"/>
    <property type="match status" value="1"/>
</dbReference>
<dbReference type="SUPFAM" id="SSF53383">
    <property type="entry name" value="PLP-dependent transferases"/>
    <property type="match status" value="1"/>
</dbReference>
<dbReference type="Proteomes" id="UP001152747">
    <property type="component" value="Unassembled WGS sequence"/>
</dbReference>
<evidence type="ECO:0000256" key="1">
    <source>
        <dbReference type="ARBA" id="ARBA00001933"/>
    </source>
</evidence>
<evidence type="ECO:0000256" key="5">
    <source>
        <dbReference type="ARBA" id="ARBA00022898"/>
    </source>
</evidence>
<keyword evidence="10" id="KW-1185">Reference proteome</keyword>
<dbReference type="PANTHER" id="PTHR45677:SF10">
    <property type="entry name" value="GLUTAMATE DECARBOXYLASE"/>
    <property type="match status" value="1"/>
</dbReference>
<organism evidence="9 10">
    <name type="scientific">Caenorhabditis angaria</name>
    <dbReference type="NCBI Taxonomy" id="860376"/>
    <lineage>
        <taxon>Eukaryota</taxon>
        <taxon>Metazoa</taxon>
        <taxon>Ecdysozoa</taxon>
        <taxon>Nematoda</taxon>
        <taxon>Chromadorea</taxon>
        <taxon>Rhabditida</taxon>
        <taxon>Rhabditina</taxon>
        <taxon>Rhabditomorpha</taxon>
        <taxon>Rhabditoidea</taxon>
        <taxon>Rhabditidae</taxon>
        <taxon>Peloderinae</taxon>
        <taxon>Caenorhabditis</taxon>
    </lineage>
</organism>
<evidence type="ECO:0000313" key="10">
    <source>
        <dbReference type="Proteomes" id="UP001152747"/>
    </source>
</evidence>
<sequence>MSKNLDQLIAKEILPQTDNWEATQEFIGRIVEVLLKYIRDQNDRGQKILEFHHPDKMQKLIDLSIPEEAENLEKLVKSCEDVLRLGVKTGHPRFFNQISCGLDLVAMAGEWLTATANTNMFTYEIAPVFILMEKAVMTRMWEAIGWDAEKADGIFAPGGAIANLYALNAARHHYFPRAKHLGMKDIPTLCCFTSEDSHYSIKSAASVCGIGADHCFNIPTDAVGKMIPEALEQKIIECKKEGLTPFFVCCTAGTTVYGAFDPLTRVADICERHKLWFHVDGAWGGGMLLSPEQRHKLAGIERANSVTWNPHKLMGALLQCSACLFRQDGLLFQCNQMSADYLFQQDKPYDCSFDTGDKAIQCGRHNDVFKLWLMWKSKGMEGYRQQINRLMDLAHYFTARISETEGFELIIKKPEFLNICFWYVPSKIRHLEPAEKMARLEKIAPKIKAGMMQRGTTMVGYQPDKQRPNFFRMIISNQAITRDDLDFLIQEIVDIGESL</sequence>
<accession>A0A9P1IH16</accession>
<comment type="cofactor">
    <cofactor evidence="1 7 8">
        <name>pyridoxal 5'-phosphate</name>
        <dbReference type="ChEBI" id="CHEBI:597326"/>
    </cofactor>
</comment>
<keyword evidence="6 8" id="KW-0456">Lyase</keyword>
<comment type="caution">
    <text evidence="9">The sequence shown here is derived from an EMBL/GenBank/DDBJ whole genome shotgun (WGS) entry which is preliminary data.</text>
</comment>
<evidence type="ECO:0000256" key="7">
    <source>
        <dbReference type="PIRSR" id="PIRSR602129-50"/>
    </source>
</evidence>
<feature type="modified residue" description="N6-(pyridoxal phosphate)lysine" evidence="7">
    <location>
        <position position="312"/>
    </location>
</feature>
<evidence type="ECO:0000256" key="2">
    <source>
        <dbReference type="ARBA" id="ARBA00009533"/>
    </source>
</evidence>
<dbReference type="GO" id="GO:0005737">
    <property type="term" value="C:cytoplasm"/>
    <property type="evidence" value="ECO:0007669"/>
    <property type="project" value="TreeGrafter"/>
</dbReference>
<dbReference type="OrthoDB" id="392571at2759"/>
<evidence type="ECO:0000256" key="4">
    <source>
        <dbReference type="ARBA" id="ARBA00022793"/>
    </source>
</evidence>
<dbReference type="EMBL" id="CANHGI010000003">
    <property type="protein sequence ID" value="CAI5444403.1"/>
    <property type="molecule type" value="Genomic_DNA"/>
</dbReference>
<evidence type="ECO:0000256" key="6">
    <source>
        <dbReference type="ARBA" id="ARBA00023239"/>
    </source>
</evidence>
<protein>
    <recommendedName>
        <fullName evidence="11">Glutamate decarboxylase</fullName>
    </recommendedName>
</protein>
<keyword evidence="4" id="KW-0210">Decarboxylase</keyword>
<gene>
    <name evidence="9" type="ORF">CAMP_LOCUS7040</name>
</gene>
<dbReference type="PANTHER" id="PTHR45677">
    <property type="entry name" value="GLUTAMATE DECARBOXYLASE-RELATED"/>
    <property type="match status" value="1"/>
</dbReference>
<dbReference type="FunFam" id="3.40.640.10:FF:000016">
    <property type="entry name" value="Glutamate decarboxylase like 1"/>
    <property type="match status" value="1"/>
</dbReference>
<evidence type="ECO:0000313" key="9">
    <source>
        <dbReference type="EMBL" id="CAI5444403.1"/>
    </source>
</evidence>
<dbReference type="Gene3D" id="3.40.640.10">
    <property type="entry name" value="Type I PLP-dependent aspartate aminotransferase-like (Major domain)"/>
    <property type="match status" value="1"/>
</dbReference>
<comment type="similarity">
    <text evidence="2 8">Belongs to the group II decarboxylase family.</text>
</comment>
<evidence type="ECO:0000256" key="3">
    <source>
        <dbReference type="ARBA" id="ARBA00011738"/>
    </source>
</evidence>
<dbReference type="CDD" id="cd06450">
    <property type="entry name" value="DOPA_deC_like"/>
    <property type="match status" value="1"/>
</dbReference>
<keyword evidence="5 7" id="KW-0663">Pyridoxal phosphate</keyword>
<reference evidence="9" key="1">
    <citation type="submission" date="2022-11" db="EMBL/GenBank/DDBJ databases">
        <authorList>
            <person name="Kikuchi T."/>
        </authorList>
    </citation>
    <scope>NUCLEOTIDE SEQUENCE</scope>
    <source>
        <strain evidence="9">PS1010</strain>
    </source>
</reference>
<proteinExistence type="inferred from homology"/>
<evidence type="ECO:0000256" key="8">
    <source>
        <dbReference type="RuleBase" id="RU000382"/>
    </source>
</evidence>
<dbReference type="InterPro" id="IPR002129">
    <property type="entry name" value="PyrdxlP-dep_de-COase"/>
</dbReference>
<dbReference type="InterPro" id="IPR015421">
    <property type="entry name" value="PyrdxlP-dep_Trfase_major"/>
</dbReference>
<comment type="subunit">
    <text evidence="3">Homodimer.</text>
</comment>